<accession>A0ABX6DI23</accession>
<dbReference type="RefSeq" id="WP_153741898.1">
    <property type="nucleotide sequence ID" value="NZ_CP045843.1"/>
</dbReference>
<feature type="transmembrane region" description="Helical" evidence="1">
    <location>
        <begin position="40"/>
        <end position="56"/>
    </location>
</feature>
<keyword evidence="1" id="KW-1133">Transmembrane helix</keyword>
<evidence type="ECO:0000256" key="1">
    <source>
        <dbReference type="SAM" id="Phobius"/>
    </source>
</evidence>
<dbReference type="Proteomes" id="UP000344450">
    <property type="component" value="Chromosome"/>
</dbReference>
<keyword evidence="1" id="KW-0812">Transmembrane</keyword>
<proteinExistence type="predicted"/>
<reference evidence="2 3" key="1">
    <citation type="submission" date="2019-10" db="EMBL/GenBank/DDBJ databases">
        <title>Complete genome sequencing of drug resistant plasmids in Kluyvera intermedia.</title>
        <authorList>
            <person name="Ke C."/>
            <person name="Jian S."/>
        </authorList>
    </citation>
    <scope>NUCLEOTIDE SEQUENCE [LARGE SCALE GENOMIC DNA]</scope>
    <source>
        <strain evidence="2 3">N2-1</strain>
    </source>
</reference>
<keyword evidence="3" id="KW-1185">Reference proteome</keyword>
<sequence length="163" mass="18980">MLKKLPYQKSCTDEIDFKVVDQLHGAVSQISGFCFEIKKICVATLFIVLTLIVKITNNKLDLSIFISSYCMILSFWFLDSVAYYYQVKLRGKMQEKLDGIENRNNNKKLTKHDGITNIEKKTKELWPFAKILNAGINHSMWLYLILFLLSLLTHYLYSLKVIT</sequence>
<feature type="transmembrane region" description="Helical" evidence="1">
    <location>
        <begin position="62"/>
        <end position="85"/>
    </location>
</feature>
<dbReference type="GeneID" id="91970870"/>
<protein>
    <recommendedName>
        <fullName evidence="4">SMODS and SLOG-associating 2TM effector domain-containing protein</fullName>
    </recommendedName>
</protein>
<evidence type="ECO:0008006" key="4">
    <source>
        <dbReference type="Google" id="ProtNLM"/>
    </source>
</evidence>
<name>A0ABX6DI23_KLUIN</name>
<gene>
    <name evidence="2" type="ORF">GHC21_00640</name>
</gene>
<organism evidence="2 3">
    <name type="scientific">Kluyvera intermedia</name>
    <name type="common">Enterobacter intermedius</name>
    <dbReference type="NCBI Taxonomy" id="61648"/>
    <lineage>
        <taxon>Bacteria</taxon>
        <taxon>Pseudomonadati</taxon>
        <taxon>Pseudomonadota</taxon>
        <taxon>Gammaproteobacteria</taxon>
        <taxon>Enterobacterales</taxon>
        <taxon>Enterobacteriaceae</taxon>
        <taxon>Kluyvera</taxon>
    </lineage>
</organism>
<keyword evidence="1" id="KW-0472">Membrane</keyword>
<feature type="transmembrane region" description="Helical" evidence="1">
    <location>
        <begin position="140"/>
        <end position="157"/>
    </location>
</feature>
<dbReference type="EMBL" id="CP045845">
    <property type="protein sequence ID" value="QGH28253.1"/>
    <property type="molecule type" value="Genomic_DNA"/>
</dbReference>
<evidence type="ECO:0000313" key="3">
    <source>
        <dbReference type="Proteomes" id="UP000344450"/>
    </source>
</evidence>
<evidence type="ECO:0000313" key="2">
    <source>
        <dbReference type="EMBL" id="QGH28253.1"/>
    </source>
</evidence>